<name>A0A1R1WXC5_9FUNG</name>
<protein>
    <submittedName>
        <fullName evidence="1">Uncharacterized protein</fullName>
    </submittedName>
</protein>
<dbReference type="Proteomes" id="UP000187429">
    <property type="component" value="Unassembled WGS sequence"/>
</dbReference>
<sequence>MGATLGTSGGVLLFCDEVLKSSGRNPIFLPIIGKNIDQVFTGLGYPKKDISITDIQKDFIEIEKKINLLLSNKSLEISDLEDINSSQSRILNMIAESKKD</sequence>
<gene>
    <name evidence="1" type="ORF">AYI69_g11586</name>
</gene>
<evidence type="ECO:0000313" key="2">
    <source>
        <dbReference type="Proteomes" id="UP000187429"/>
    </source>
</evidence>
<accession>A0A1R1WXC5</accession>
<reference evidence="2" key="1">
    <citation type="submission" date="2017-01" db="EMBL/GenBank/DDBJ databases">
        <authorList>
            <person name="Wang Y."/>
            <person name="White M."/>
            <person name="Kvist S."/>
            <person name="Moncalvo J.-M."/>
        </authorList>
    </citation>
    <scope>NUCLEOTIDE SEQUENCE [LARGE SCALE GENOMIC DNA]</scope>
    <source>
        <strain evidence="2">ID-206-W2</strain>
    </source>
</reference>
<evidence type="ECO:0000313" key="1">
    <source>
        <dbReference type="EMBL" id="OMJ07030.1"/>
    </source>
</evidence>
<dbReference type="EMBL" id="LSSM01007749">
    <property type="protein sequence ID" value="OMJ07030.1"/>
    <property type="molecule type" value="Genomic_DNA"/>
</dbReference>
<keyword evidence="2" id="KW-1185">Reference proteome</keyword>
<comment type="caution">
    <text evidence="1">The sequence shown here is derived from an EMBL/GenBank/DDBJ whole genome shotgun (WGS) entry which is preliminary data.</text>
</comment>
<dbReference type="AlphaFoldDB" id="A0A1R1WXC5"/>
<proteinExistence type="predicted"/>
<organism evidence="1 2">
    <name type="scientific">Smittium culicis</name>
    <dbReference type="NCBI Taxonomy" id="133412"/>
    <lineage>
        <taxon>Eukaryota</taxon>
        <taxon>Fungi</taxon>
        <taxon>Fungi incertae sedis</taxon>
        <taxon>Zoopagomycota</taxon>
        <taxon>Kickxellomycotina</taxon>
        <taxon>Harpellomycetes</taxon>
        <taxon>Harpellales</taxon>
        <taxon>Legeriomycetaceae</taxon>
        <taxon>Smittium</taxon>
    </lineage>
</organism>